<gene>
    <name evidence="2" type="ORF">PVAP13_9NG521828</name>
</gene>
<evidence type="ECO:0000256" key="1">
    <source>
        <dbReference type="SAM" id="MobiDB-lite"/>
    </source>
</evidence>
<evidence type="ECO:0000313" key="2">
    <source>
        <dbReference type="EMBL" id="KAG2540182.1"/>
    </source>
</evidence>
<keyword evidence="3" id="KW-1185">Reference proteome</keyword>
<protein>
    <submittedName>
        <fullName evidence="2">Uncharacterized protein</fullName>
    </submittedName>
</protein>
<sequence length="169" mass="17360">MAAAAGPSPHPPPAPSHGGGGGRGLCGGHGGRICKEHGGSAAAGPPSPRPPSCRNVPWRWRRPSSLPRRGTPSSGGGRIRARLGAPSSGGGRIRALRAPCVLAARRSRAHGGAGALTSASLCGIARWDDGSSELRRPGTAPFFSHIHFFVPPLVMLQNIFDLTNTTTME</sequence>
<dbReference type="AlphaFoldDB" id="A0A8T0MVP1"/>
<feature type="compositionally biased region" description="Low complexity" evidence="1">
    <location>
        <begin position="63"/>
        <end position="72"/>
    </location>
</feature>
<dbReference type="EMBL" id="CM029054">
    <property type="protein sequence ID" value="KAG2540182.1"/>
    <property type="molecule type" value="Genomic_DNA"/>
</dbReference>
<accession>A0A8T0MVP1</accession>
<name>A0A8T0MVP1_PANVG</name>
<comment type="caution">
    <text evidence="2">The sequence shown here is derived from an EMBL/GenBank/DDBJ whole genome shotgun (WGS) entry which is preliminary data.</text>
</comment>
<reference evidence="2" key="1">
    <citation type="submission" date="2020-05" db="EMBL/GenBank/DDBJ databases">
        <title>WGS assembly of Panicum virgatum.</title>
        <authorList>
            <person name="Lovell J.T."/>
            <person name="Jenkins J."/>
            <person name="Shu S."/>
            <person name="Juenger T.E."/>
            <person name="Schmutz J."/>
        </authorList>
    </citation>
    <scope>NUCLEOTIDE SEQUENCE</scope>
    <source>
        <strain evidence="2">AP13</strain>
    </source>
</reference>
<feature type="compositionally biased region" description="Gly residues" evidence="1">
    <location>
        <begin position="17"/>
        <end position="31"/>
    </location>
</feature>
<organism evidence="2 3">
    <name type="scientific">Panicum virgatum</name>
    <name type="common">Blackwell switchgrass</name>
    <dbReference type="NCBI Taxonomy" id="38727"/>
    <lineage>
        <taxon>Eukaryota</taxon>
        <taxon>Viridiplantae</taxon>
        <taxon>Streptophyta</taxon>
        <taxon>Embryophyta</taxon>
        <taxon>Tracheophyta</taxon>
        <taxon>Spermatophyta</taxon>
        <taxon>Magnoliopsida</taxon>
        <taxon>Liliopsida</taxon>
        <taxon>Poales</taxon>
        <taxon>Poaceae</taxon>
        <taxon>PACMAD clade</taxon>
        <taxon>Panicoideae</taxon>
        <taxon>Panicodae</taxon>
        <taxon>Paniceae</taxon>
        <taxon>Panicinae</taxon>
        <taxon>Panicum</taxon>
        <taxon>Panicum sect. Hiantes</taxon>
    </lineage>
</organism>
<evidence type="ECO:0000313" key="3">
    <source>
        <dbReference type="Proteomes" id="UP000823388"/>
    </source>
</evidence>
<proteinExistence type="predicted"/>
<feature type="region of interest" description="Disordered" evidence="1">
    <location>
        <begin position="1"/>
        <end position="90"/>
    </location>
</feature>
<dbReference type="Proteomes" id="UP000823388">
    <property type="component" value="Chromosome 9N"/>
</dbReference>